<dbReference type="Proteomes" id="UP000016933">
    <property type="component" value="Unassembled WGS sequence"/>
</dbReference>
<dbReference type="EMBL" id="KB446538">
    <property type="protein sequence ID" value="EME44948.1"/>
    <property type="molecule type" value="Genomic_DNA"/>
</dbReference>
<dbReference type="AlphaFoldDB" id="N1PPT3"/>
<reference evidence="2" key="1">
    <citation type="journal article" date="2012" name="PLoS Genet.">
        <title>The genomes of the fungal plant pathogens Cladosporium fulvum and Dothistroma septosporum reveal adaptation to different hosts and lifestyles but also signatures of common ancestry.</title>
        <authorList>
            <person name="de Wit P.J.G.M."/>
            <person name="van der Burgt A."/>
            <person name="Oekmen B."/>
            <person name="Stergiopoulos I."/>
            <person name="Abd-Elsalam K.A."/>
            <person name="Aerts A.L."/>
            <person name="Bahkali A.H."/>
            <person name="Beenen H.G."/>
            <person name="Chettri P."/>
            <person name="Cox M.P."/>
            <person name="Datema E."/>
            <person name="de Vries R.P."/>
            <person name="Dhillon B."/>
            <person name="Ganley A.R."/>
            <person name="Griffiths S.A."/>
            <person name="Guo Y."/>
            <person name="Hamelin R.C."/>
            <person name="Henrissat B."/>
            <person name="Kabir M.S."/>
            <person name="Jashni M.K."/>
            <person name="Kema G."/>
            <person name="Klaubauf S."/>
            <person name="Lapidus A."/>
            <person name="Levasseur A."/>
            <person name="Lindquist E."/>
            <person name="Mehrabi R."/>
            <person name="Ohm R.A."/>
            <person name="Owen T.J."/>
            <person name="Salamov A."/>
            <person name="Schwelm A."/>
            <person name="Schijlen E."/>
            <person name="Sun H."/>
            <person name="van den Burg H.A."/>
            <person name="van Ham R.C.H.J."/>
            <person name="Zhang S."/>
            <person name="Goodwin S.B."/>
            <person name="Grigoriev I.V."/>
            <person name="Collemare J."/>
            <person name="Bradshaw R.E."/>
        </authorList>
    </citation>
    <scope>NUCLEOTIDE SEQUENCE [LARGE SCALE GENOMIC DNA]</scope>
    <source>
        <strain evidence="2">NZE10 / CBS 128990</strain>
    </source>
</reference>
<reference evidence="1 2" key="2">
    <citation type="journal article" date="2012" name="PLoS Pathog.">
        <title>Diverse lifestyles and strategies of plant pathogenesis encoded in the genomes of eighteen Dothideomycetes fungi.</title>
        <authorList>
            <person name="Ohm R.A."/>
            <person name="Feau N."/>
            <person name="Henrissat B."/>
            <person name="Schoch C.L."/>
            <person name="Horwitz B.A."/>
            <person name="Barry K.W."/>
            <person name="Condon B.J."/>
            <person name="Copeland A.C."/>
            <person name="Dhillon B."/>
            <person name="Glaser F."/>
            <person name="Hesse C.N."/>
            <person name="Kosti I."/>
            <person name="LaButti K."/>
            <person name="Lindquist E.A."/>
            <person name="Lucas S."/>
            <person name="Salamov A.A."/>
            <person name="Bradshaw R.E."/>
            <person name="Ciuffetti L."/>
            <person name="Hamelin R.C."/>
            <person name="Kema G.H.J."/>
            <person name="Lawrence C."/>
            <person name="Scott J.A."/>
            <person name="Spatafora J.W."/>
            <person name="Turgeon B.G."/>
            <person name="de Wit P.J.G.M."/>
            <person name="Zhong S."/>
            <person name="Goodwin S.B."/>
            <person name="Grigoriev I.V."/>
        </authorList>
    </citation>
    <scope>NUCLEOTIDE SEQUENCE [LARGE SCALE GENOMIC DNA]</scope>
    <source>
        <strain evidence="2">NZE10 / CBS 128990</strain>
    </source>
</reference>
<protein>
    <submittedName>
        <fullName evidence="1">Uncharacterized protein</fullName>
    </submittedName>
</protein>
<accession>N1PPT3</accession>
<dbReference type="HOGENOM" id="CLU_2849661_0_0_1"/>
<evidence type="ECO:0000313" key="2">
    <source>
        <dbReference type="Proteomes" id="UP000016933"/>
    </source>
</evidence>
<evidence type="ECO:0000313" key="1">
    <source>
        <dbReference type="EMBL" id="EME44948.1"/>
    </source>
</evidence>
<sequence>MPTTLVLTRLTSISTSPAHHFGTSFTRSPSSRPQVIRPQSLADSPAIHLTCQSQETPACQLVKTP</sequence>
<gene>
    <name evidence="1" type="ORF">DOTSEDRAFT_70858</name>
</gene>
<organism evidence="1 2">
    <name type="scientific">Dothistroma septosporum (strain NZE10 / CBS 128990)</name>
    <name type="common">Red band needle blight fungus</name>
    <name type="synonym">Mycosphaerella pini</name>
    <dbReference type="NCBI Taxonomy" id="675120"/>
    <lineage>
        <taxon>Eukaryota</taxon>
        <taxon>Fungi</taxon>
        <taxon>Dikarya</taxon>
        <taxon>Ascomycota</taxon>
        <taxon>Pezizomycotina</taxon>
        <taxon>Dothideomycetes</taxon>
        <taxon>Dothideomycetidae</taxon>
        <taxon>Mycosphaerellales</taxon>
        <taxon>Mycosphaerellaceae</taxon>
        <taxon>Dothistroma</taxon>
    </lineage>
</organism>
<keyword evidence="2" id="KW-1185">Reference proteome</keyword>
<proteinExistence type="predicted"/>
<name>N1PPT3_DOTSN</name>